<keyword evidence="1" id="KW-0472">Membrane</keyword>
<feature type="transmembrane region" description="Helical" evidence="1">
    <location>
        <begin position="445"/>
        <end position="468"/>
    </location>
</feature>
<reference evidence="2" key="1">
    <citation type="submission" date="2011-01" db="EMBL/GenBank/DDBJ databases">
        <title>The Genome Sequence of Nematocida parisii strain ERTm3.</title>
        <authorList>
            <consortium name="The Broad Institute Genome Sequencing Platform"/>
            <consortium name="The Broad Institute Genome Sequencing Center for Infectious Disease"/>
            <person name="Cuomo C."/>
            <person name="Troemel E."/>
            <person name="Young S.K."/>
            <person name="Zeng Q."/>
            <person name="Gargeya S."/>
            <person name="Fitzgerald M."/>
            <person name="Haas B."/>
            <person name="Abouelleil A."/>
            <person name="Alvarado L."/>
            <person name="Arachchi H.M."/>
            <person name="Berlin A."/>
            <person name="Chapman S.B."/>
            <person name="Gearin G."/>
            <person name="Goldberg J."/>
            <person name="Griggs A."/>
            <person name="Gujja S."/>
            <person name="Hansen M."/>
            <person name="Heiman D."/>
            <person name="Howarth C."/>
            <person name="Larimer J."/>
            <person name="Lui A."/>
            <person name="MacDonald P.J.P."/>
            <person name="McCowen C."/>
            <person name="Montmayeur A."/>
            <person name="Murphy C."/>
            <person name="Neiman D."/>
            <person name="Pearson M."/>
            <person name="Priest M."/>
            <person name="Roberts A."/>
            <person name="Saif S."/>
            <person name="Shea T."/>
            <person name="Sisk P."/>
            <person name="Stolte C."/>
            <person name="Sykes S."/>
            <person name="Wortman J."/>
            <person name="Nusbaum C."/>
            <person name="Birren B."/>
        </authorList>
    </citation>
    <scope>NUCLEOTIDE SEQUENCE</scope>
    <source>
        <strain evidence="2">ERTm3</strain>
    </source>
</reference>
<sequence length="478" mass="55568">MNFNEERLKEELQKRFVNNQVITSKDMKTIVNILMGIVKKEQIFPEIPESLMNMAYNILFIQLDRIINPNSVYNDNLYSNKDGMYNGDNIYNTNNDMSSEEYISSEDYVYSKEYIDNEDDIYNTNNDISSEEYISSEDYVSSSDKKSIYNEDDIISKINMSVNHVKMVINIIIEEGNRLKSMEKEAYYYNLMKSNHLIAADIYRVRHKFFCDAIDKLCNHFKIKKLDDEMSSNDALISLFELTESKESSRLQSALNLIMNHSDKLAIEDKNGLEQSNSPILEISDEDIRSLQLLRKVKCGDIIDLLDIIYESICIKNQEGTKTNSLYFGLYIPLYDMFLSEEDIKDIELYKKKNTEKIQNVLSILQNIKSMTIRDSNLWWNNLKPINKHPKFNLEKFKNNVVQKYLEAAEDKKPIVNNKPKQYDNLVGVINGSLPAKNSWNIPTFMIIIAIFSILLFIVGSITAIYLVSINMIVFSIL</sequence>
<dbReference type="Proteomes" id="UP000002872">
    <property type="component" value="Unassembled WGS sequence"/>
</dbReference>
<keyword evidence="1" id="KW-1133">Transmembrane helix</keyword>
<dbReference type="HOGENOM" id="CLU_031899_0_0_1"/>
<evidence type="ECO:0000256" key="1">
    <source>
        <dbReference type="SAM" id="Phobius"/>
    </source>
</evidence>
<evidence type="ECO:0000313" key="2">
    <source>
        <dbReference type="EMBL" id="EIJ88710.1"/>
    </source>
</evidence>
<dbReference type="AlphaFoldDB" id="I3EHL3"/>
<dbReference type="VEuPathDB" id="MicrosporidiaDB:NEQG_01400"/>
<dbReference type="OrthoDB" id="10339683at2759"/>
<proteinExistence type="predicted"/>
<name>I3EHL3_NEMP3</name>
<accession>I3EHL3</accession>
<gene>
    <name evidence="2" type="ORF">NEQG_01400</name>
</gene>
<protein>
    <submittedName>
        <fullName evidence="2">Uncharacterized protein</fullName>
    </submittedName>
</protein>
<dbReference type="InParanoid" id="I3EHL3"/>
<dbReference type="EMBL" id="GL870878">
    <property type="protein sequence ID" value="EIJ88710.1"/>
    <property type="molecule type" value="Genomic_DNA"/>
</dbReference>
<organism evidence="2 3">
    <name type="scientific">Nematocida parisii (strain ERTm3)</name>
    <name type="common">Nematode killer fungus</name>
    <dbReference type="NCBI Taxonomy" id="935791"/>
    <lineage>
        <taxon>Eukaryota</taxon>
        <taxon>Fungi</taxon>
        <taxon>Fungi incertae sedis</taxon>
        <taxon>Microsporidia</taxon>
        <taxon>Nematocida</taxon>
    </lineage>
</organism>
<keyword evidence="1" id="KW-0812">Transmembrane</keyword>
<keyword evidence="3" id="KW-1185">Reference proteome</keyword>
<evidence type="ECO:0000313" key="3">
    <source>
        <dbReference type="Proteomes" id="UP000002872"/>
    </source>
</evidence>